<gene>
    <name evidence="1" type="ORF">BpHYR1_042242</name>
</gene>
<comment type="caution">
    <text evidence="1">The sequence shown here is derived from an EMBL/GenBank/DDBJ whole genome shotgun (WGS) entry which is preliminary data.</text>
</comment>
<proteinExistence type="predicted"/>
<evidence type="ECO:0000313" key="2">
    <source>
        <dbReference type="Proteomes" id="UP000276133"/>
    </source>
</evidence>
<evidence type="ECO:0000313" key="1">
    <source>
        <dbReference type="EMBL" id="RNA01998.1"/>
    </source>
</evidence>
<sequence length="80" mass="9419">MIKCSIKKVQNPKDKKLSFAKIIRLKNQIYSDIFSNTYQKIGWQDTGIPNKEHKYMFQYVKRVDRIDGPKGTNSELLDKP</sequence>
<organism evidence="1 2">
    <name type="scientific">Brachionus plicatilis</name>
    <name type="common">Marine rotifer</name>
    <name type="synonym">Brachionus muelleri</name>
    <dbReference type="NCBI Taxonomy" id="10195"/>
    <lineage>
        <taxon>Eukaryota</taxon>
        <taxon>Metazoa</taxon>
        <taxon>Spiralia</taxon>
        <taxon>Gnathifera</taxon>
        <taxon>Rotifera</taxon>
        <taxon>Eurotatoria</taxon>
        <taxon>Monogononta</taxon>
        <taxon>Pseudotrocha</taxon>
        <taxon>Ploima</taxon>
        <taxon>Brachionidae</taxon>
        <taxon>Brachionus</taxon>
    </lineage>
</organism>
<name>A0A3M7PTK3_BRAPC</name>
<dbReference type="Proteomes" id="UP000276133">
    <property type="component" value="Unassembled WGS sequence"/>
</dbReference>
<keyword evidence="2" id="KW-1185">Reference proteome</keyword>
<dbReference type="AlphaFoldDB" id="A0A3M7PTK3"/>
<protein>
    <submittedName>
        <fullName evidence="1">Uncharacterized protein</fullName>
    </submittedName>
</protein>
<reference evidence="1 2" key="1">
    <citation type="journal article" date="2018" name="Sci. Rep.">
        <title>Genomic signatures of local adaptation to the degree of environmental predictability in rotifers.</title>
        <authorList>
            <person name="Franch-Gras L."/>
            <person name="Hahn C."/>
            <person name="Garcia-Roger E.M."/>
            <person name="Carmona M.J."/>
            <person name="Serra M."/>
            <person name="Gomez A."/>
        </authorList>
    </citation>
    <scope>NUCLEOTIDE SEQUENCE [LARGE SCALE GENOMIC DNA]</scope>
    <source>
        <strain evidence="1">HYR1</strain>
    </source>
</reference>
<dbReference type="EMBL" id="REGN01009084">
    <property type="protein sequence ID" value="RNA01998.1"/>
    <property type="molecule type" value="Genomic_DNA"/>
</dbReference>
<accession>A0A3M7PTK3</accession>